<reference evidence="12" key="1">
    <citation type="submission" date="2013-11" db="EMBL/GenBank/DDBJ databases">
        <title>The genomic landscape of the Guanapo guppy.</title>
        <authorList>
            <person name="Kuenstner A."/>
            <person name="Dreyer C."/>
        </authorList>
    </citation>
    <scope>NUCLEOTIDE SEQUENCE</scope>
    <source>
        <strain evidence="12">Guanapo</strain>
    </source>
</reference>
<dbReference type="Ensembl" id="ENSPRET00000034685.1">
    <property type="protein sequence ID" value="ENSPREP00000034302.1"/>
    <property type="gene ID" value="ENSPREG00000023225.1"/>
</dbReference>
<reference evidence="11" key="3">
    <citation type="submission" date="2025-09" db="UniProtKB">
        <authorList>
            <consortium name="Ensembl"/>
        </authorList>
    </citation>
    <scope>IDENTIFICATION</scope>
    <source>
        <strain evidence="11">Guanapo</strain>
    </source>
</reference>
<dbReference type="OMA" id="SEESHMF"/>
<dbReference type="PANTHER" id="PTHR18849">
    <property type="entry name" value="LEUCINE RICH REPEAT PROTEIN"/>
    <property type="match status" value="1"/>
</dbReference>
<dbReference type="Pfam" id="PF01302">
    <property type="entry name" value="CAP_GLY"/>
    <property type="match status" value="1"/>
</dbReference>
<dbReference type="SUPFAM" id="SSF52058">
    <property type="entry name" value="L domain-like"/>
    <property type="match status" value="1"/>
</dbReference>
<dbReference type="InterPro" id="IPR000626">
    <property type="entry name" value="Ubiquitin-like_dom"/>
</dbReference>
<dbReference type="AlphaFoldDB" id="A0A3P9QJH7"/>
<evidence type="ECO:0000256" key="6">
    <source>
        <dbReference type="ARBA" id="ARBA00022737"/>
    </source>
</evidence>
<comment type="similarity">
    <text evidence="2">Belongs to the TBCE family.</text>
</comment>
<evidence type="ECO:0000313" key="12">
    <source>
        <dbReference type="Proteomes" id="UP000242638"/>
    </source>
</evidence>
<keyword evidence="7" id="KW-0143">Chaperone</keyword>
<dbReference type="STRING" id="8081.ENSPREP00000034302"/>
<evidence type="ECO:0000256" key="1">
    <source>
        <dbReference type="ARBA" id="ARBA00004245"/>
    </source>
</evidence>
<dbReference type="InterPro" id="IPR000938">
    <property type="entry name" value="CAP-Gly_domain"/>
</dbReference>
<dbReference type="Bgee" id="ENSPREG00000023225">
    <property type="expression patterns" value="Expressed in caudal fin and 1 other cell type or tissue"/>
</dbReference>
<keyword evidence="12" id="KW-1185">Reference proteome</keyword>
<accession>A0A3P9QJH7</accession>
<dbReference type="PANTHER" id="PTHR18849:SF0">
    <property type="entry name" value="CILIA- AND FLAGELLA-ASSOCIATED PROTEIN 410-RELATED"/>
    <property type="match status" value="1"/>
</dbReference>
<dbReference type="PROSITE" id="PS51450">
    <property type="entry name" value="LRR"/>
    <property type="match status" value="1"/>
</dbReference>
<dbReference type="Gene3D" id="3.80.10.10">
    <property type="entry name" value="Ribonuclease Inhibitor"/>
    <property type="match status" value="2"/>
</dbReference>
<reference evidence="11" key="2">
    <citation type="submission" date="2025-08" db="UniProtKB">
        <authorList>
            <consortium name="Ensembl"/>
        </authorList>
    </citation>
    <scope>IDENTIFICATION</scope>
    <source>
        <strain evidence="11">Guanapo</strain>
    </source>
</reference>
<name>A0A3P9QJH7_POERE</name>
<dbReference type="InterPro" id="IPR001611">
    <property type="entry name" value="Leu-rich_rpt"/>
</dbReference>
<dbReference type="SMART" id="SM01052">
    <property type="entry name" value="CAP_GLY"/>
    <property type="match status" value="1"/>
</dbReference>
<dbReference type="Pfam" id="PF14560">
    <property type="entry name" value="Ubiquitin_2"/>
    <property type="match status" value="1"/>
</dbReference>
<dbReference type="InterPro" id="IPR044079">
    <property type="entry name" value="Ubl_TBCE"/>
</dbReference>
<evidence type="ECO:0000256" key="4">
    <source>
        <dbReference type="ARBA" id="ARBA00022490"/>
    </source>
</evidence>
<evidence type="ECO:0000313" key="11">
    <source>
        <dbReference type="Ensembl" id="ENSPREP00000034302.1"/>
    </source>
</evidence>
<keyword evidence="5" id="KW-0433">Leucine-rich repeat</keyword>
<dbReference type="GO" id="GO:0005856">
    <property type="term" value="C:cytoskeleton"/>
    <property type="evidence" value="ECO:0007669"/>
    <property type="project" value="UniProtKB-SubCell"/>
</dbReference>
<evidence type="ECO:0000256" key="5">
    <source>
        <dbReference type="ARBA" id="ARBA00022614"/>
    </source>
</evidence>
<dbReference type="Proteomes" id="UP000242638">
    <property type="component" value="Unassembled WGS sequence"/>
</dbReference>
<evidence type="ECO:0000259" key="10">
    <source>
        <dbReference type="PROSITE" id="PS50245"/>
    </source>
</evidence>
<evidence type="ECO:0000256" key="9">
    <source>
        <dbReference type="ARBA" id="ARBA00030180"/>
    </source>
</evidence>
<dbReference type="InterPro" id="IPR036859">
    <property type="entry name" value="CAP-Gly_dom_sf"/>
</dbReference>
<keyword evidence="8" id="KW-0206">Cytoskeleton</keyword>
<dbReference type="PROSITE" id="PS50245">
    <property type="entry name" value="CAP_GLY_2"/>
    <property type="match status" value="1"/>
</dbReference>
<feature type="domain" description="CAP-Gly" evidence="10">
    <location>
        <begin position="105"/>
        <end position="149"/>
    </location>
</feature>
<keyword evidence="4" id="KW-0963">Cytoplasm</keyword>
<comment type="subcellular location">
    <subcellularLocation>
        <location evidence="1">Cytoplasm</location>
        <location evidence="1">Cytoskeleton</location>
    </subcellularLocation>
</comment>
<dbReference type="Gene3D" id="3.10.20.90">
    <property type="entry name" value="Phosphatidylinositol 3-kinase Catalytic Subunit, Chain A, domain 1"/>
    <property type="match status" value="1"/>
</dbReference>
<keyword evidence="6" id="KW-0677">Repeat</keyword>
<protein>
    <recommendedName>
        <fullName evidence="3">Tubulin-specific chaperone E</fullName>
    </recommendedName>
    <alternativeName>
        <fullName evidence="9">Tubulin-folding cofactor E</fullName>
    </alternativeName>
</protein>
<dbReference type="SUPFAM" id="SSF74924">
    <property type="entry name" value="Cap-Gly domain"/>
    <property type="match status" value="1"/>
</dbReference>
<evidence type="ECO:0000256" key="3">
    <source>
        <dbReference type="ARBA" id="ARBA00015004"/>
    </source>
</evidence>
<evidence type="ECO:0000256" key="8">
    <source>
        <dbReference type="ARBA" id="ARBA00023212"/>
    </source>
</evidence>
<dbReference type="SUPFAM" id="SSF54236">
    <property type="entry name" value="Ubiquitin-like"/>
    <property type="match status" value="1"/>
</dbReference>
<dbReference type="GeneTree" id="ENSGT00530000063405"/>
<evidence type="ECO:0000256" key="2">
    <source>
        <dbReference type="ARBA" id="ARBA00006286"/>
    </source>
</evidence>
<dbReference type="PROSITE" id="PS00845">
    <property type="entry name" value="CAP_GLY_1"/>
    <property type="match status" value="1"/>
</dbReference>
<organism evidence="11 12">
    <name type="scientific">Poecilia reticulata</name>
    <name type="common">Guppy</name>
    <name type="synonym">Acanthophacelus reticulatus</name>
    <dbReference type="NCBI Taxonomy" id="8081"/>
    <lineage>
        <taxon>Eukaryota</taxon>
        <taxon>Metazoa</taxon>
        <taxon>Chordata</taxon>
        <taxon>Craniata</taxon>
        <taxon>Vertebrata</taxon>
        <taxon>Euteleostomi</taxon>
        <taxon>Actinopterygii</taxon>
        <taxon>Neopterygii</taxon>
        <taxon>Teleostei</taxon>
        <taxon>Neoteleostei</taxon>
        <taxon>Acanthomorphata</taxon>
        <taxon>Ovalentaria</taxon>
        <taxon>Atherinomorphae</taxon>
        <taxon>Cyprinodontiformes</taxon>
        <taxon>Poeciliidae</taxon>
        <taxon>Poeciliinae</taxon>
        <taxon>Poecilia</taxon>
    </lineage>
</organism>
<proteinExistence type="inferred from homology"/>
<dbReference type="CDD" id="cd17044">
    <property type="entry name" value="Ubl_TBCE"/>
    <property type="match status" value="1"/>
</dbReference>
<dbReference type="Gene3D" id="2.30.30.190">
    <property type="entry name" value="CAP Gly-rich-like domain"/>
    <property type="match status" value="1"/>
</dbReference>
<dbReference type="FunFam" id="2.30.30.190:FF:000008">
    <property type="entry name" value="Tubulin-specific chaperone E"/>
    <property type="match status" value="1"/>
</dbReference>
<dbReference type="InterPro" id="IPR029071">
    <property type="entry name" value="Ubiquitin-like_domsf"/>
</dbReference>
<sequence length="593" mass="67281">MSKEFTFLQVFTIASTSNVIRKVEKQVAVMRLCKPSKDTKRRHFSLLSCHVSQISPLLDLDFILNSNAQSFTCESLESERDKMPLDPVGRRISCGKERATVRYVGHVSPYEGLWLGVEWDNPERGKHDGSHEGVQYFTCRNPKGGSFVRPQKVSFGVDFLTAVYLTYQTNAEEVLNEEIFISSKKLEWFVVEEKRFENLPSVMLYHRNVNGPGVAGDIRKTTPNVQWLDLSGSLLSTWKDVAAITEQLDKLEGLQLSVNRISLTSDPWAHRQAFSNLKLLALNNCDFTWLQILECAAMWPQLEDLSLENNNIRELQRPEGVLQTLKSLNLSCNPLMQESVSRLSSLPRLEWLNLSNTKLSIIQLEDATQASTTDVFPALKNLNLDHNNISEWSMVNELAKLPCLVKLSCRDNKLVSSDGNPKTVNQMIIAKLGHLLYLNNSEISFEERKGAELDYIKMFGEEWLKAGGADQPSTALICQHPRYQMLIEKYGAPDEGELKKPEPFALKNQLINITFVFPDDADREPISKKLPASMVVQKVKGLLHRLLRIPPADLRLTYTSHKVSGTEFPIDSDLKTLHFYSVEDGDQVLVRWS</sequence>
<evidence type="ECO:0000256" key="7">
    <source>
        <dbReference type="ARBA" id="ARBA00023186"/>
    </source>
</evidence>
<dbReference type="InterPro" id="IPR032675">
    <property type="entry name" value="LRR_dom_sf"/>
</dbReference>
<dbReference type="GO" id="GO:0007010">
    <property type="term" value="P:cytoskeleton organization"/>
    <property type="evidence" value="ECO:0007669"/>
    <property type="project" value="TreeGrafter"/>
</dbReference>